<accession>A0A841CM76</accession>
<dbReference type="SUPFAM" id="SSF81606">
    <property type="entry name" value="PP2C-like"/>
    <property type="match status" value="1"/>
</dbReference>
<dbReference type="RefSeq" id="WP_184692584.1">
    <property type="nucleotide sequence ID" value="NZ_JACHJN010000006.1"/>
</dbReference>
<dbReference type="EMBL" id="JACHJN010000006">
    <property type="protein sequence ID" value="MBB5957464.1"/>
    <property type="molecule type" value="Genomic_DNA"/>
</dbReference>
<evidence type="ECO:0000313" key="3">
    <source>
        <dbReference type="EMBL" id="MBB5957464.1"/>
    </source>
</evidence>
<keyword evidence="3" id="KW-0378">Hydrolase</keyword>
<dbReference type="InterPro" id="IPR001932">
    <property type="entry name" value="PPM-type_phosphatase-like_dom"/>
</dbReference>
<dbReference type="EC" id="3.1.3.16" evidence="3"/>
<evidence type="ECO:0000313" key="4">
    <source>
        <dbReference type="Proteomes" id="UP000547510"/>
    </source>
</evidence>
<dbReference type="AlphaFoldDB" id="A0A841CM76"/>
<reference evidence="3 4" key="1">
    <citation type="submission" date="2020-08" db="EMBL/GenBank/DDBJ databases">
        <title>Genomic Encyclopedia of Type Strains, Phase III (KMG-III): the genomes of soil and plant-associated and newly described type strains.</title>
        <authorList>
            <person name="Whitman W."/>
        </authorList>
    </citation>
    <scope>NUCLEOTIDE SEQUENCE [LARGE SCALE GENOMIC DNA]</scope>
    <source>
        <strain evidence="3 4">CECT 8640</strain>
    </source>
</reference>
<dbReference type="Proteomes" id="UP000547510">
    <property type="component" value="Unassembled WGS sequence"/>
</dbReference>
<dbReference type="PROSITE" id="PS51746">
    <property type="entry name" value="PPM_2"/>
    <property type="match status" value="1"/>
</dbReference>
<evidence type="ECO:0000256" key="1">
    <source>
        <dbReference type="SAM" id="MobiDB-lite"/>
    </source>
</evidence>
<name>A0A841CM76_9PSEU</name>
<dbReference type="Gene3D" id="3.60.40.10">
    <property type="entry name" value="PPM-type phosphatase domain"/>
    <property type="match status" value="1"/>
</dbReference>
<organism evidence="3 4">
    <name type="scientific">Saccharothrix tamanrassetensis</name>
    <dbReference type="NCBI Taxonomy" id="1051531"/>
    <lineage>
        <taxon>Bacteria</taxon>
        <taxon>Bacillati</taxon>
        <taxon>Actinomycetota</taxon>
        <taxon>Actinomycetes</taxon>
        <taxon>Pseudonocardiales</taxon>
        <taxon>Pseudonocardiaceae</taxon>
        <taxon>Saccharothrix</taxon>
    </lineage>
</organism>
<dbReference type="SMART" id="SM00332">
    <property type="entry name" value="PP2Cc"/>
    <property type="match status" value="1"/>
</dbReference>
<feature type="region of interest" description="Disordered" evidence="1">
    <location>
        <begin position="243"/>
        <end position="262"/>
    </location>
</feature>
<dbReference type="CDD" id="cd00143">
    <property type="entry name" value="PP2Cc"/>
    <property type="match status" value="1"/>
</dbReference>
<dbReference type="GO" id="GO:0004722">
    <property type="term" value="F:protein serine/threonine phosphatase activity"/>
    <property type="evidence" value="ECO:0007669"/>
    <property type="project" value="UniProtKB-EC"/>
</dbReference>
<dbReference type="PANTHER" id="PTHR47992">
    <property type="entry name" value="PROTEIN PHOSPHATASE"/>
    <property type="match status" value="1"/>
</dbReference>
<sequence length="262" mass="27302">MVVRAGAASDVGLVRASNEDSLLVGSALFAVADGMGGHAAGEVASAMAVEHLRSLDGRADLRPDDIRVALGEANEAIRAAGVEHPEQAGMGATVTGLGLVRFAGSPHWVVFNLGDSRVYRYADGVLALLTADHSEAAEMVAAGTMTAEQARYSRYRNVITRALGVHRSVEPDQWVFPPVEGERFLLCSDGLNGELEDDEIAAVLRDVPDAESAASELVRRAVVAGGRDNVTVVVVDYGVGDGESGQGVRAAGPEDTMPRSAP</sequence>
<feature type="domain" description="PPM-type phosphatase" evidence="2">
    <location>
        <begin position="4"/>
        <end position="237"/>
    </location>
</feature>
<dbReference type="InterPro" id="IPR036457">
    <property type="entry name" value="PPM-type-like_dom_sf"/>
</dbReference>
<proteinExistence type="predicted"/>
<dbReference type="Pfam" id="PF13672">
    <property type="entry name" value="PP2C_2"/>
    <property type="match status" value="1"/>
</dbReference>
<keyword evidence="4" id="KW-1185">Reference proteome</keyword>
<evidence type="ECO:0000259" key="2">
    <source>
        <dbReference type="PROSITE" id="PS51746"/>
    </source>
</evidence>
<dbReference type="InterPro" id="IPR015655">
    <property type="entry name" value="PP2C"/>
</dbReference>
<protein>
    <submittedName>
        <fullName evidence="3">Protein phosphatase</fullName>
        <ecNumber evidence="3">3.1.3.16</ecNumber>
    </submittedName>
</protein>
<comment type="caution">
    <text evidence="3">The sequence shown here is derived from an EMBL/GenBank/DDBJ whole genome shotgun (WGS) entry which is preliminary data.</text>
</comment>
<dbReference type="SMART" id="SM00331">
    <property type="entry name" value="PP2C_SIG"/>
    <property type="match status" value="1"/>
</dbReference>
<gene>
    <name evidence="3" type="ORF">FHS29_004059</name>
</gene>